<dbReference type="PROSITE" id="PS00028">
    <property type="entry name" value="ZINC_FINGER_C2H2_1"/>
    <property type="match status" value="1"/>
</dbReference>
<protein>
    <recommendedName>
        <fullName evidence="1">C2H2-type domain-containing protein</fullName>
    </recommendedName>
</protein>
<name>A0A812ZQM2_9DINO</name>
<evidence type="ECO:0000313" key="3">
    <source>
        <dbReference type="Proteomes" id="UP000601435"/>
    </source>
</evidence>
<evidence type="ECO:0000313" key="2">
    <source>
        <dbReference type="EMBL" id="CAE7835757.1"/>
    </source>
</evidence>
<keyword evidence="3" id="KW-1185">Reference proteome</keyword>
<dbReference type="AlphaFoldDB" id="A0A812ZQM2"/>
<dbReference type="OrthoDB" id="417863at2759"/>
<reference evidence="2" key="1">
    <citation type="submission" date="2021-02" db="EMBL/GenBank/DDBJ databases">
        <authorList>
            <person name="Dougan E. K."/>
            <person name="Rhodes N."/>
            <person name="Thang M."/>
            <person name="Chan C."/>
        </authorList>
    </citation>
    <scope>NUCLEOTIDE SEQUENCE</scope>
</reference>
<evidence type="ECO:0000259" key="1">
    <source>
        <dbReference type="PROSITE" id="PS00028"/>
    </source>
</evidence>
<dbReference type="Proteomes" id="UP000601435">
    <property type="component" value="Unassembled WGS sequence"/>
</dbReference>
<accession>A0A812ZQM2</accession>
<gene>
    <name evidence="2" type="ORF">SNEC2469_LOCUS25116</name>
</gene>
<comment type="caution">
    <text evidence="2">The sequence shown here is derived from an EMBL/GenBank/DDBJ whole genome shotgun (WGS) entry which is preliminary data.</text>
</comment>
<organism evidence="2 3">
    <name type="scientific">Symbiodinium necroappetens</name>
    <dbReference type="NCBI Taxonomy" id="1628268"/>
    <lineage>
        <taxon>Eukaryota</taxon>
        <taxon>Sar</taxon>
        <taxon>Alveolata</taxon>
        <taxon>Dinophyceae</taxon>
        <taxon>Suessiales</taxon>
        <taxon>Symbiodiniaceae</taxon>
        <taxon>Symbiodinium</taxon>
    </lineage>
</organism>
<proteinExistence type="predicted"/>
<feature type="domain" description="C2H2-type" evidence="1">
    <location>
        <begin position="877"/>
        <end position="898"/>
    </location>
</feature>
<feature type="non-terminal residue" evidence="2">
    <location>
        <position position="1010"/>
    </location>
</feature>
<dbReference type="InterPro" id="IPR013087">
    <property type="entry name" value="Znf_C2H2_type"/>
</dbReference>
<sequence length="1010" mass="113596">AVFLKLLSELDGIKNAALLIIGVDLNGRVPPNYMGVTGSVELGEPDYAGWAFVDTLANLGAWIPSTYESVHSGDSETYRHPSATAHRIDFIALGGRATLGDTDSWVNPQFDNGSPNVDHHMLQVKCSGAIDNNREGRRLWRPRYDRDRMATQEGRTALHEALCAYEHPGWEVPADQHCQRLQTFLADTLETLFPAEKHASRASYIPDIVWDLRRAKNHFKARVRHRRQMWQDAVSRAFRQWHREEDYDVDYLVAREGLMYNLAAAAINTATSRIKKILNVAKNDSMRKIATEGHQGVIQQERDDIWLNYFGEQEMGERLEVANFIEAYKNSGTPSIVENYRSLFISSFLGKSYHKTLRTLIGPEIEQLLHPLHCGTRQSTPVAFPGIYVLAALRKLARDGRSCATLYVDTKAAYYKVVRDLATGCIDSDAQVISLFRAFGLDDEDLHDMMATIRRGGMIAAAGVNSQLRHAIKDLHPRTWFVTTYHGGGALCWSKAGSRPGESFADVIYAFIYSRVLYRVHEHLVAEELNFTVEWEADAGVFPTGQGGTTEQAWEATWADDSAYVVEDECPNRLVAKARRVGALVLSVLTSHGMQPNLRPGKTSFMVQLRGPGSTTTRRKYFNRGKAALTIPDLALEIPTVCQYRHLGGVIDLKMTFKPEVRHRLAVASQAYESAKKLLLHNKDLELPTRVALFEITVATSYFNLALWKPSGPAWTSLCAGHARLVRKLLTRNVDHALLFKVPLPLIMWVTKCLPIDLLAKTQRLSLLVSLVQAAPGLLWGVLQEEKDWMATVREDLRWATSGREKHWPMLGVQAWPDWWRVLHDSPQRLKRLVKCRLVEEQEARIIPEATELCLWAMARTLRETAEHVGRTVVWQCRQCKVGFDTKASLSVHYFKKHGRVAMYRLFTQGTKCRACGTECWSEGRLAAHLRAAPLCVGALQAAGCRADRLAPGFGSRVRRKSDVEQYTPAATERDESGGLPGVAPTWHPSVVEAYNEICDIIQDELALPY</sequence>
<dbReference type="EMBL" id="CAJNJA010049123">
    <property type="protein sequence ID" value="CAE7835757.1"/>
    <property type="molecule type" value="Genomic_DNA"/>
</dbReference>
<feature type="non-terminal residue" evidence="2">
    <location>
        <position position="1"/>
    </location>
</feature>